<evidence type="ECO:0000313" key="2">
    <source>
        <dbReference type="EMBL" id="CAL4104439.1"/>
    </source>
</evidence>
<feature type="region of interest" description="Disordered" evidence="1">
    <location>
        <begin position="197"/>
        <end position="225"/>
    </location>
</feature>
<protein>
    <submittedName>
        <fullName evidence="2">Uncharacterized protein</fullName>
    </submittedName>
</protein>
<name>A0AAV2R0P7_MEGNR</name>
<feature type="compositionally biased region" description="Low complexity" evidence="1">
    <location>
        <begin position="203"/>
        <end position="225"/>
    </location>
</feature>
<dbReference type="EMBL" id="CAXKWB010012384">
    <property type="protein sequence ID" value="CAL4104439.1"/>
    <property type="molecule type" value="Genomic_DNA"/>
</dbReference>
<dbReference type="Proteomes" id="UP001497623">
    <property type="component" value="Unassembled WGS sequence"/>
</dbReference>
<reference evidence="2 3" key="1">
    <citation type="submission" date="2024-05" db="EMBL/GenBank/DDBJ databases">
        <authorList>
            <person name="Wallberg A."/>
        </authorList>
    </citation>
    <scope>NUCLEOTIDE SEQUENCE [LARGE SCALE GENOMIC DNA]</scope>
</reference>
<keyword evidence="3" id="KW-1185">Reference proteome</keyword>
<organism evidence="2 3">
    <name type="scientific">Meganyctiphanes norvegica</name>
    <name type="common">Northern krill</name>
    <name type="synonym">Thysanopoda norvegica</name>
    <dbReference type="NCBI Taxonomy" id="48144"/>
    <lineage>
        <taxon>Eukaryota</taxon>
        <taxon>Metazoa</taxon>
        <taxon>Ecdysozoa</taxon>
        <taxon>Arthropoda</taxon>
        <taxon>Crustacea</taxon>
        <taxon>Multicrustacea</taxon>
        <taxon>Malacostraca</taxon>
        <taxon>Eumalacostraca</taxon>
        <taxon>Eucarida</taxon>
        <taxon>Euphausiacea</taxon>
        <taxon>Euphausiidae</taxon>
        <taxon>Meganyctiphanes</taxon>
    </lineage>
</organism>
<evidence type="ECO:0000313" key="3">
    <source>
        <dbReference type="Proteomes" id="UP001497623"/>
    </source>
</evidence>
<evidence type="ECO:0000256" key="1">
    <source>
        <dbReference type="SAM" id="MobiDB-lite"/>
    </source>
</evidence>
<proteinExistence type="predicted"/>
<accession>A0AAV2R0P7</accession>
<gene>
    <name evidence="2" type="ORF">MNOR_LOCUS17773</name>
</gene>
<comment type="caution">
    <text evidence="2">The sequence shown here is derived from an EMBL/GenBank/DDBJ whole genome shotgun (WGS) entry which is preliminary data.</text>
</comment>
<dbReference type="AlphaFoldDB" id="A0AAV2R0P7"/>
<sequence>MKARRCLLGAAALPRPPESQLRDNITPAMSGVQALGSTSCRVRRPAPFTCVWWLVMLLVLQLQCANSGVLSVGDQVSAGSSGGGDGCPVRTDAVDVQSKAYVSAQVVEATVKGEVAQVASGQPYTVSFVVSRSLRRYRGPGRVKKQATLILTFLRPHDDDESDSGAGGGAVPGADQCLVEAAIRPRRKYVLFLSGAGGGGSARSGSSDSGSGPGGSPTVVPVAAPVPASKKLRKIIKKSACSKCGE</sequence>